<keyword evidence="2" id="KW-1185">Reference proteome</keyword>
<dbReference type="Proteomes" id="UP001500967">
    <property type="component" value="Unassembled WGS sequence"/>
</dbReference>
<gene>
    <name evidence="1" type="ORF">GCM10009539_22860</name>
</gene>
<evidence type="ECO:0000313" key="1">
    <source>
        <dbReference type="EMBL" id="GAA0236997.1"/>
    </source>
</evidence>
<organism evidence="1 2">
    <name type="scientific">Cryptosporangium japonicum</name>
    <dbReference type="NCBI Taxonomy" id="80872"/>
    <lineage>
        <taxon>Bacteria</taxon>
        <taxon>Bacillati</taxon>
        <taxon>Actinomycetota</taxon>
        <taxon>Actinomycetes</taxon>
        <taxon>Cryptosporangiales</taxon>
        <taxon>Cryptosporangiaceae</taxon>
        <taxon>Cryptosporangium</taxon>
    </lineage>
</organism>
<dbReference type="EMBL" id="BAAAGX010000009">
    <property type="protein sequence ID" value="GAA0236997.1"/>
    <property type="molecule type" value="Genomic_DNA"/>
</dbReference>
<proteinExistence type="predicted"/>
<accession>A0ABP3DMV2</accession>
<reference evidence="2" key="1">
    <citation type="journal article" date="2019" name="Int. J. Syst. Evol. Microbiol.">
        <title>The Global Catalogue of Microorganisms (GCM) 10K type strain sequencing project: providing services to taxonomists for standard genome sequencing and annotation.</title>
        <authorList>
            <consortium name="The Broad Institute Genomics Platform"/>
            <consortium name="The Broad Institute Genome Sequencing Center for Infectious Disease"/>
            <person name="Wu L."/>
            <person name="Ma J."/>
        </authorList>
    </citation>
    <scope>NUCLEOTIDE SEQUENCE [LARGE SCALE GENOMIC DNA]</scope>
    <source>
        <strain evidence="2">JCM 10425</strain>
    </source>
</reference>
<name>A0ABP3DMV2_9ACTN</name>
<sequence>MVAEDHLTPADRAKLGRYTECIGGALCRAEYLDRLAAAGFADASVTFTHETRPGMHGALVRATKRPAPDRQ</sequence>
<protein>
    <submittedName>
        <fullName evidence="1">Uncharacterized protein</fullName>
    </submittedName>
</protein>
<comment type="caution">
    <text evidence="1">The sequence shown here is derived from an EMBL/GenBank/DDBJ whole genome shotgun (WGS) entry which is preliminary data.</text>
</comment>
<evidence type="ECO:0000313" key="2">
    <source>
        <dbReference type="Proteomes" id="UP001500967"/>
    </source>
</evidence>